<dbReference type="PROSITE" id="PS51078">
    <property type="entry name" value="ICLR_ED"/>
    <property type="match status" value="1"/>
</dbReference>
<dbReference type="InterPro" id="IPR036388">
    <property type="entry name" value="WH-like_DNA-bd_sf"/>
</dbReference>
<dbReference type="GO" id="GO:0003700">
    <property type="term" value="F:DNA-binding transcription factor activity"/>
    <property type="evidence" value="ECO:0007669"/>
    <property type="project" value="TreeGrafter"/>
</dbReference>
<gene>
    <name evidence="7" type="primary">pcaR_2</name>
    <name evidence="7" type="ORF">OCH7691_04112</name>
</gene>
<name>A0A1Y5TXR3_9PROT</name>
<proteinExistence type="predicted"/>
<dbReference type="PANTHER" id="PTHR30136:SF33">
    <property type="entry name" value="TRANSCRIPTIONAL REGULATORY PROTEIN"/>
    <property type="match status" value="1"/>
</dbReference>
<protein>
    <submittedName>
        <fullName evidence="7">Pca regulon regulatory protein</fullName>
    </submittedName>
</protein>
<keyword evidence="8" id="KW-1185">Reference proteome</keyword>
<evidence type="ECO:0000256" key="4">
    <source>
        <dbReference type="SAM" id="MobiDB-lite"/>
    </source>
</evidence>
<evidence type="ECO:0000256" key="1">
    <source>
        <dbReference type="ARBA" id="ARBA00023015"/>
    </source>
</evidence>
<sequence length="276" mass="30300">MTDPSAEAPGMQMNPEGERDTEKDRHFVTALARGLDILRAFRPGEGPLNNQVLSARTGLPRSTVSRLTSTLTRLGYLTQRGERGAYEPTTAVVALGYTVLANNRLRSLARPMMAELARDADLAVAMGSRDDLAMIYVEICQGRGNLALYLDIGSRLPLALTSMGRAYMAALDEAERLPLLDAIRREADPADWPRIARGIEQAFEDYATAGFCLSAGDWQRDVFAVGVPLRDKPNGRLAALNAGGPRYRVDLDWLRNEIAPRLVALARNVEGMCGWR</sequence>
<evidence type="ECO:0000259" key="5">
    <source>
        <dbReference type="PROSITE" id="PS51077"/>
    </source>
</evidence>
<dbReference type="GO" id="GO:0003677">
    <property type="term" value="F:DNA binding"/>
    <property type="evidence" value="ECO:0007669"/>
    <property type="project" value="UniProtKB-KW"/>
</dbReference>
<feature type="domain" description="IclR-ED" evidence="6">
    <location>
        <begin position="91"/>
        <end position="275"/>
    </location>
</feature>
<accession>A0A1Y5TXR3</accession>
<reference evidence="7 8" key="1">
    <citation type="submission" date="2017-03" db="EMBL/GenBank/DDBJ databases">
        <authorList>
            <person name="Afonso C.L."/>
            <person name="Miller P.J."/>
            <person name="Scott M.A."/>
            <person name="Spackman E."/>
            <person name="Goraichik I."/>
            <person name="Dimitrov K.M."/>
            <person name="Suarez D.L."/>
            <person name="Swayne D.E."/>
        </authorList>
    </citation>
    <scope>NUCLEOTIDE SEQUENCE [LARGE SCALE GENOMIC DNA]</scope>
    <source>
        <strain evidence="7 8">CECT 7691</strain>
    </source>
</reference>
<dbReference type="InterPro" id="IPR014757">
    <property type="entry name" value="Tscrpt_reg_IclR_C"/>
</dbReference>
<keyword evidence="1" id="KW-0805">Transcription regulation</keyword>
<dbReference type="GO" id="GO:0045892">
    <property type="term" value="P:negative regulation of DNA-templated transcription"/>
    <property type="evidence" value="ECO:0007669"/>
    <property type="project" value="TreeGrafter"/>
</dbReference>
<dbReference type="Proteomes" id="UP000193200">
    <property type="component" value="Unassembled WGS sequence"/>
</dbReference>
<dbReference type="SUPFAM" id="SSF46785">
    <property type="entry name" value="Winged helix' DNA-binding domain"/>
    <property type="match status" value="1"/>
</dbReference>
<evidence type="ECO:0000256" key="2">
    <source>
        <dbReference type="ARBA" id="ARBA00023125"/>
    </source>
</evidence>
<evidence type="ECO:0000313" key="7">
    <source>
        <dbReference type="EMBL" id="SLN76367.1"/>
    </source>
</evidence>
<dbReference type="RefSeq" id="WP_085885469.1">
    <property type="nucleotide sequence ID" value="NZ_FWFR01000004.1"/>
</dbReference>
<keyword evidence="3" id="KW-0804">Transcription</keyword>
<evidence type="ECO:0000256" key="3">
    <source>
        <dbReference type="ARBA" id="ARBA00023163"/>
    </source>
</evidence>
<dbReference type="Gene3D" id="3.30.450.40">
    <property type="match status" value="1"/>
</dbReference>
<dbReference type="InterPro" id="IPR050707">
    <property type="entry name" value="HTH_MetabolicPath_Reg"/>
</dbReference>
<dbReference type="Pfam" id="PF09339">
    <property type="entry name" value="HTH_IclR"/>
    <property type="match status" value="1"/>
</dbReference>
<dbReference type="InterPro" id="IPR005471">
    <property type="entry name" value="Tscrpt_reg_IclR_N"/>
</dbReference>
<evidence type="ECO:0000313" key="8">
    <source>
        <dbReference type="Proteomes" id="UP000193200"/>
    </source>
</evidence>
<dbReference type="InterPro" id="IPR036390">
    <property type="entry name" value="WH_DNA-bd_sf"/>
</dbReference>
<feature type="domain" description="HTH iclR-type" evidence="5">
    <location>
        <begin position="28"/>
        <end position="90"/>
    </location>
</feature>
<dbReference type="SMART" id="SM00346">
    <property type="entry name" value="HTH_ICLR"/>
    <property type="match status" value="1"/>
</dbReference>
<dbReference type="EMBL" id="FWFR01000004">
    <property type="protein sequence ID" value="SLN76367.1"/>
    <property type="molecule type" value="Genomic_DNA"/>
</dbReference>
<feature type="region of interest" description="Disordered" evidence="4">
    <location>
        <begin position="1"/>
        <end position="23"/>
    </location>
</feature>
<dbReference type="PANTHER" id="PTHR30136">
    <property type="entry name" value="HELIX-TURN-HELIX TRANSCRIPTIONAL REGULATOR, ICLR FAMILY"/>
    <property type="match status" value="1"/>
</dbReference>
<dbReference type="InParanoid" id="A0A1Y5TXR3"/>
<dbReference type="AlphaFoldDB" id="A0A1Y5TXR3"/>
<dbReference type="PROSITE" id="PS51077">
    <property type="entry name" value="HTH_ICLR"/>
    <property type="match status" value="1"/>
</dbReference>
<dbReference type="Pfam" id="PF01614">
    <property type="entry name" value="IclR_C"/>
    <property type="match status" value="1"/>
</dbReference>
<dbReference type="Gene3D" id="1.10.10.10">
    <property type="entry name" value="Winged helix-like DNA-binding domain superfamily/Winged helix DNA-binding domain"/>
    <property type="match status" value="1"/>
</dbReference>
<dbReference type="SUPFAM" id="SSF55781">
    <property type="entry name" value="GAF domain-like"/>
    <property type="match status" value="1"/>
</dbReference>
<dbReference type="InterPro" id="IPR029016">
    <property type="entry name" value="GAF-like_dom_sf"/>
</dbReference>
<keyword evidence="2" id="KW-0238">DNA-binding</keyword>
<organism evidence="7 8">
    <name type="scientific">Oceanibacterium hippocampi</name>
    <dbReference type="NCBI Taxonomy" id="745714"/>
    <lineage>
        <taxon>Bacteria</taxon>
        <taxon>Pseudomonadati</taxon>
        <taxon>Pseudomonadota</taxon>
        <taxon>Alphaproteobacteria</taxon>
        <taxon>Sneathiellales</taxon>
        <taxon>Sneathiellaceae</taxon>
        <taxon>Oceanibacterium</taxon>
    </lineage>
</organism>
<evidence type="ECO:0000259" key="6">
    <source>
        <dbReference type="PROSITE" id="PS51078"/>
    </source>
</evidence>